<evidence type="ECO:0000313" key="1">
    <source>
        <dbReference type="EMBL" id="QDX91089.1"/>
    </source>
</evidence>
<accession>A0A518V270</accession>
<keyword evidence="1" id="KW-0614">Plasmid</keyword>
<keyword evidence="2" id="KW-1185">Reference proteome</keyword>
<proteinExistence type="predicted"/>
<name>A0A518V270_BRELA</name>
<gene>
    <name evidence="1" type="ORF">EEL30_01015</name>
</gene>
<organism evidence="1 2">
    <name type="scientific">Brevibacillus laterosporus</name>
    <name type="common">Bacillus laterosporus</name>
    <dbReference type="NCBI Taxonomy" id="1465"/>
    <lineage>
        <taxon>Bacteria</taxon>
        <taxon>Bacillati</taxon>
        <taxon>Bacillota</taxon>
        <taxon>Bacilli</taxon>
        <taxon>Bacillales</taxon>
        <taxon>Paenibacillaceae</taxon>
        <taxon>Brevibacillus</taxon>
    </lineage>
</organism>
<dbReference type="AlphaFoldDB" id="A0A518V270"/>
<geneLocation type="plasmid" evidence="1 2">
    <name>p1821L02</name>
</geneLocation>
<evidence type="ECO:0000313" key="2">
    <source>
        <dbReference type="Proteomes" id="UP000319432"/>
    </source>
</evidence>
<dbReference type="EMBL" id="CP033462">
    <property type="protein sequence ID" value="QDX91089.1"/>
    <property type="molecule type" value="Genomic_DNA"/>
</dbReference>
<reference evidence="1 2" key="1">
    <citation type="submission" date="2018-11" db="EMBL/GenBank/DDBJ databases">
        <title>Phylogenetic determinants of toxin gene distribution in genomes of Brevibacillus laterosporus.</title>
        <authorList>
            <person name="Glare T.R."/>
            <person name="Durrant A."/>
            <person name="Berry C."/>
            <person name="Palma L."/>
            <person name="Ormskirk M."/>
            <person name="Cox M.O."/>
        </authorList>
    </citation>
    <scope>NUCLEOTIDE SEQUENCE [LARGE SCALE GENOMIC DNA]</scope>
    <source>
        <strain evidence="1 2">1821L</strain>
        <plasmid evidence="1 2">p1821L02</plasmid>
    </source>
</reference>
<protein>
    <submittedName>
        <fullName evidence="1">Uncharacterized protein</fullName>
    </submittedName>
</protein>
<dbReference type="Proteomes" id="UP000319432">
    <property type="component" value="Plasmid p1821L02"/>
</dbReference>
<sequence>MSNFDHLPLQIGDSLVLLQDMKFVDIEGDTFTVEKGAVFEVESMDWNNGYYRDYGYHAVAKTGTSDKNICVKHSDYGIKFAKQEKPTEKGPLSACTCEEHECCPECSPDEN</sequence>